<dbReference type="FunFam" id="2.40.50.40:FF:000002">
    <property type="entry name" value="C-C motif chemokine"/>
    <property type="match status" value="1"/>
</dbReference>
<comment type="similarity">
    <text evidence="2 9">Belongs to the intercrine beta (chemokine CC) family.</text>
</comment>
<dbReference type="OrthoDB" id="8934837at2759"/>
<accession>A0A6J2V6X4</accession>
<keyword evidence="5 9" id="KW-0732">Signal</keyword>
<dbReference type="PANTHER" id="PTHR12015">
    <property type="entry name" value="SMALL INDUCIBLE CYTOKINE A"/>
    <property type="match status" value="1"/>
</dbReference>
<dbReference type="Gene3D" id="2.40.50.40">
    <property type="match status" value="1"/>
</dbReference>
<sequence>MKPYCIAAIALLLFAFCSFSENASATAQCCYRYIRTRIPQKSAISYSETGYACSKPGVMFTTVRQKRICADPSEPWVRSLMNYLDGTT</sequence>
<evidence type="ECO:0000259" key="10">
    <source>
        <dbReference type="SMART" id="SM00199"/>
    </source>
</evidence>
<dbReference type="AlphaFoldDB" id="A0A6J2V6X4"/>
<feature type="domain" description="Chemokine interleukin-8-like" evidence="10">
    <location>
        <begin position="26"/>
        <end position="84"/>
    </location>
</feature>
<dbReference type="GO" id="GO:0005615">
    <property type="term" value="C:extracellular space"/>
    <property type="evidence" value="ECO:0007669"/>
    <property type="project" value="UniProtKB-KW"/>
</dbReference>
<evidence type="ECO:0000256" key="8">
    <source>
        <dbReference type="ARBA" id="ARBA00046726"/>
    </source>
</evidence>
<evidence type="ECO:0000256" key="5">
    <source>
        <dbReference type="ARBA" id="ARBA00022729"/>
    </source>
</evidence>
<dbReference type="CDD" id="cd00272">
    <property type="entry name" value="Chemokine_CC"/>
    <property type="match status" value="1"/>
</dbReference>
<name>A0A6J2V6X4_CHACN</name>
<organism evidence="11 12">
    <name type="scientific">Chanos chanos</name>
    <name type="common">Milkfish</name>
    <name type="synonym">Mugil chanos</name>
    <dbReference type="NCBI Taxonomy" id="29144"/>
    <lineage>
        <taxon>Eukaryota</taxon>
        <taxon>Metazoa</taxon>
        <taxon>Chordata</taxon>
        <taxon>Craniata</taxon>
        <taxon>Vertebrata</taxon>
        <taxon>Euteleostomi</taxon>
        <taxon>Actinopterygii</taxon>
        <taxon>Neopterygii</taxon>
        <taxon>Teleostei</taxon>
        <taxon>Ostariophysi</taxon>
        <taxon>Gonorynchiformes</taxon>
        <taxon>Chanidae</taxon>
        <taxon>Chanos</taxon>
    </lineage>
</organism>
<dbReference type="Proteomes" id="UP000504632">
    <property type="component" value="Chromosome 4"/>
</dbReference>
<dbReference type="InParanoid" id="A0A6J2V6X4"/>
<keyword evidence="6" id="KW-1015">Disulfide bond</keyword>
<proteinExistence type="inferred from homology"/>
<evidence type="ECO:0000256" key="7">
    <source>
        <dbReference type="ARBA" id="ARBA00044740"/>
    </source>
</evidence>
<dbReference type="GO" id="GO:0008009">
    <property type="term" value="F:chemokine activity"/>
    <property type="evidence" value="ECO:0007669"/>
    <property type="project" value="InterPro"/>
</dbReference>
<feature type="signal peptide" evidence="9">
    <location>
        <begin position="1"/>
        <end position="25"/>
    </location>
</feature>
<dbReference type="SUPFAM" id="SSF54117">
    <property type="entry name" value="Interleukin 8-like chemokines"/>
    <property type="match status" value="1"/>
</dbReference>
<keyword evidence="9" id="KW-0145">Chemotaxis</keyword>
<dbReference type="GO" id="GO:0006955">
    <property type="term" value="P:immune response"/>
    <property type="evidence" value="ECO:0007669"/>
    <property type="project" value="InterPro"/>
</dbReference>
<dbReference type="RefSeq" id="XP_030628069.1">
    <property type="nucleotide sequence ID" value="XM_030772209.1"/>
</dbReference>
<dbReference type="PANTHER" id="PTHR12015:SF183">
    <property type="entry name" value="C-C MOTIF CHEMOKINE 3"/>
    <property type="match status" value="1"/>
</dbReference>
<gene>
    <name evidence="12" type="primary">LOC115810283</name>
</gene>
<evidence type="ECO:0000256" key="1">
    <source>
        <dbReference type="ARBA" id="ARBA00004613"/>
    </source>
</evidence>
<dbReference type="FunCoup" id="A0A6J2V6X4">
    <property type="interactions" value="563"/>
</dbReference>
<keyword evidence="11" id="KW-1185">Reference proteome</keyword>
<dbReference type="InterPro" id="IPR039809">
    <property type="entry name" value="Chemokine_b/g/d"/>
</dbReference>
<feature type="chain" id="PRO_5027142738" description="C-C motif chemokine" evidence="9">
    <location>
        <begin position="26"/>
        <end position="88"/>
    </location>
</feature>
<comment type="subcellular location">
    <subcellularLocation>
        <location evidence="1 9">Secreted</location>
    </subcellularLocation>
</comment>
<evidence type="ECO:0000313" key="12">
    <source>
        <dbReference type="RefSeq" id="XP_030628069.1"/>
    </source>
</evidence>
<evidence type="ECO:0000256" key="4">
    <source>
        <dbReference type="ARBA" id="ARBA00022525"/>
    </source>
</evidence>
<evidence type="ECO:0000256" key="2">
    <source>
        <dbReference type="ARBA" id="ARBA00010868"/>
    </source>
</evidence>
<dbReference type="PROSITE" id="PS00472">
    <property type="entry name" value="SMALL_CYTOKINES_CC"/>
    <property type="match status" value="1"/>
</dbReference>
<dbReference type="GeneID" id="115810283"/>
<dbReference type="InterPro" id="IPR036048">
    <property type="entry name" value="Interleukin_8-like_sf"/>
</dbReference>
<keyword evidence="3 9" id="KW-0202">Cytokine</keyword>
<evidence type="ECO:0000256" key="3">
    <source>
        <dbReference type="ARBA" id="ARBA00022514"/>
    </source>
</evidence>
<evidence type="ECO:0000256" key="6">
    <source>
        <dbReference type="ARBA" id="ARBA00023157"/>
    </source>
</evidence>
<reference evidence="12" key="1">
    <citation type="submission" date="2025-08" db="UniProtKB">
        <authorList>
            <consortium name="RefSeq"/>
        </authorList>
    </citation>
    <scope>IDENTIFICATION</scope>
</reference>
<keyword evidence="4 9" id="KW-0964">Secreted</keyword>
<dbReference type="Pfam" id="PF00048">
    <property type="entry name" value="IL8"/>
    <property type="match status" value="1"/>
</dbReference>
<comment type="subunit">
    <text evidence="8">Self-associates. Also heterodimer of MIP-1-alpha(4-69) and MIP-1-beta(3-69). Interacts with CCR1.</text>
</comment>
<dbReference type="SMART" id="SM00199">
    <property type="entry name" value="SCY"/>
    <property type="match status" value="1"/>
</dbReference>
<dbReference type="InterPro" id="IPR000827">
    <property type="entry name" value="Chemokine_CC_CS"/>
</dbReference>
<evidence type="ECO:0000313" key="11">
    <source>
        <dbReference type="Proteomes" id="UP000504632"/>
    </source>
</evidence>
<evidence type="ECO:0000256" key="9">
    <source>
        <dbReference type="RuleBase" id="RU361150"/>
    </source>
</evidence>
<comment type="function">
    <text evidence="7">Monokine with inflammatory and chemokinetic properties. Binds to CCR1, CCR4 and CCR5. One of the major HIV-suppressive factors produced by CD8+ T-cells. Recombinant MIP-1-alpha induces a dose-dependent inhibition of different strains of HIV-1, HIV-2, and simian immunodeficiency virus (SIV).</text>
</comment>
<protein>
    <recommendedName>
        <fullName evidence="9">C-C motif chemokine</fullName>
    </recommendedName>
</protein>
<dbReference type="InterPro" id="IPR001811">
    <property type="entry name" value="Chemokine_IL8-like_dom"/>
</dbReference>